<sequence length="216" mass="22075">MPRYSGGAFWPYTFVHQPGGWAEQTFGAAFGAAFGAGGNDLFSSPCSSGGFNNINSPSLDSLDSLVARLILQNHLTRLGDTGCHGGALWGCSPPPPSSAPHCHGAAPPNRCQQLPCVHTCPNAAQPYMGTNNVFVIPANHVHQQPQMGAAGPAGLGNLNNVNMFLSGLGTGLAGINAGCGDGLHLPHGFNAPSSGVGVGAHINLNRFSCPSCNVHL</sequence>
<evidence type="ECO:0000313" key="2">
    <source>
        <dbReference type="Proteomes" id="UP001583177"/>
    </source>
</evidence>
<gene>
    <name evidence="1" type="ORF">Daus18300_013676</name>
</gene>
<name>A0ABR3VY67_9PEZI</name>
<dbReference type="Proteomes" id="UP001583177">
    <property type="component" value="Unassembled WGS sequence"/>
</dbReference>
<dbReference type="EMBL" id="JAWRVE010000222">
    <property type="protein sequence ID" value="KAL1848307.1"/>
    <property type="molecule type" value="Genomic_DNA"/>
</dbReference>
<protein>
    <submittedName>
        <fullName evidence="1">Uncharacterized protein</fullName>
    </submittedName>
</protein>
<comment type="caution">
    <text evidence="1">The sequence shown here is derived from an EMBL/GenBank/DDBJ whole genome shotgun (WGS) entry which is preliminary data.</text>
</comment>
<reference evidence="1 2" key="1">
    <citation type="journal article" date="2024" name="IMA Fungus">
        <title>IMA Genome - F19 : A genome assembly and annotation guide to empower mycologists, including annotated draft genome sequences of Ceratocystis pirilliformis, Diaporthe australafricana, Fusarium ophioides, Paecilomyces lecythidis, and Sporothrix stenoceras.</title>
        <authorList>
            <person name="Aylward J."/>
            <person name="Wilson A.M."/>
            <person name="Visagie C.M."/>
            <person name="Spraker J."/>
            <person name="Barnes I."/>
            <person name="Buitendag C."/>
            <person name="Ceriani C."/>
            <person name="Del Mar Angel L."/>
            <person name="du Plessis D."/>
            <person name="Fuchs T."/>
            <person name="Gasser K."/>
            <person name="Kramer D."/>
            <person name="Li W."/>
            <person name="Munsamy K."/>
            <person name="Piso A."/>
            <person name="Price J.L."/>
            <person name="Sonnekus B."/>
            <person name="Thomas C."/>
            <person name="van der Nest A."/>
            <person name="van Dijk A."/>
            <person name="van Heerden A."/>
            <person name="van Vuuren N."/>
            <person name="Yilmaz N."/>
            <person name="Duong T.A."/>
            <person name="van der Merwe N.A."/>
            <person name="Wingfield M.J."/>
            <person name="Wingfield B.D."/>
        </authorList>
    </citation>
    <scope>NUCLEOTIDE SEQUENCE [LARGE SCALE GENOMIC DNA]</scope>
    <source>
        <strain evidence="1 2">CMW 18300</strain>
    </source>
</reference>
<accession>A0ABR3VY67</accession>
<organism evidence="1 2">
    <name type="scientific">Diaporthe australafricana</name>
    <dbReference type="NCBI Taxonomy" id="127596"/>
    <lineage>
        <taxon>Eukaryota</taxon>
        <taxon>Fungi</taxon>
        <taxon>Dikarya</taxon>
        <taxon>Ascomycota</taxon>
        <taxon>Pezizomycotina</taxon>
        <taxon>Sordariomycetes</taxon>
        <taxon>Sordariomycetidae</taxon>
        <taxon>Diaporthales</taxon>
        <taxon>Diaporthaceae</taxon>
        <taxon>Diaporthe</taxon>
    </lineage>
</organism>
<evidence type="ECO:0000313" key="1">
    <source>
        <dbReference type="EMBL" id="KAL1848307.1"/>
    </source>
</evidence>
<keyword evidence="2" id="KW-1185">Reference proteome</keyword>
<proteinExistence type="predicted"/>